<keyword evidence="4 6" id="KW-1133">Transmembrane helix</keyword>
<evidence type="ECO:0000313" key="7">
    <source>
        <dbReference type="EMBL" id="MXN20884.1"/>
    </source>
</evidence>
<feature type="transmembrane region" description="Helical" evidence="6">
    <location>
        <begin position="108"/>
        <end position="126"/>
    </location>
</feature>
<organism evidence="7 8">
    <name type="scientific">Pseudooceanicola albus</name>
    <dbReference type="NCBI Taxonomy" id="2692189"/>
    <lineage>
        <taxon>Bacteria</taxon>
        <taxon>Pseudomonadati</taxon>
        <taxon>Pseudomonadota</taxon>
        <taxon>Alphaproteobacteria</taxon>
        <taxon>Rhodobacterales</taxon>
        <taxon>Paracoccaceae</taxon>
        <taxon>Pseudooceanicola</taxon>
    </lineage>
</organism>
<feature type="transmembrane region" description="Helical" evidence="6">
    <location>
        <begin position="15"/>
        <end position="37"/>
    </location>
</feature>
<evidence type="ECO:0000256" key="6">
    <source>
        <dbReference type="SAM" id="Phobius"/>
    </source>
</evidence>
<evidence type="ECO:0000313" key="8">
    <source>
        <dbReference type="Proteomes" id="UP000477911"/>
    </source>
</evidence>
<gene>
    <name evidence="7" type="ORF">GR170_23905</name>
</gene>
<evidence type="ECO:0000256" key="2">
    <source>
        <dbReference type="ARBA" id="ARBA00022475"/>
    </source>
</evidence>
<dbReference type="Pfam" id="PF02588">
    <property type="entry name" value="YitT_membrane"/>
    <property type="match status" value="1"/>
</dbReference>
<comment type="caution">
    <text evidence="7">The sequence shown here is derived from an EMBL/GenBank/DDBJ whole genome shotgun (WGS) entry which is preliminary data.</text>
</comment>
<dbReference type="PANTHER" id="PTHR33545:SF5">
    <property type="entry name" value="UPF0750 MEMBRANE PROTEIN YITT"/>
    <property type="match status" value="1"/>
</dbReference>
<evidence type="ECO:0000256" key="1">
    <source>
        <dbReference type="ARBA" id="ARBA00004651"/>
    </source>
</evidence>
<keyword evidence="3 6" id="KW-0812">Transmembrane</keyword>
<evidence type="ECO:0000256" key="3">
    <source>
        <dbReference type="ARBA" id="ARBA00022692"/>
    </source>
</evidence>
<dbReference type="PANTHER" id="PTHR33545">
    <property type="entry name" value="UPF0750 MEMBRANE PROTEIN YITT-RELATED"/>
    <property type="match status" value="1"/>
</dbReference>
<dbReference type="InterPro" id="IPR051461">
    <property type="entry name" value="UPF0750_membrane"/>
</dbReference>
<dbReference type="RefSeq" id="WP_160897003.1">
    <property type="nucleotide sequence ID" value="NZ_WUMU01000037.1"/>
</dbReference>
<keyword evidence="5 6" id="KW-0472">Membrane</keyword>
<dbReference type="EMBL" id="WUMU01000037">
    <property type="protein sequence ID" value="MXN20884.1"/>
    <property type="molecule type" value="Genomic_DNA"/>
</dbReference>
<dbReference type="Proteomes" id="UP000477911">
    <property type="component" value="Unassembled WGS sequence"/>
</dbReference>
<protein>
    <submittedName>
        <fullName evidence="7">YitT family protein</fullName>
    </submittedName>
</protein>
<proteinExistence type="predicted"/>
<feature type="transmembrane region" description="Helical" evidence="6">
    <location>
        <begin position="78"/>
        <end position="96"/>
    </location>
</feature>
<evidence type="ECO:0000256" key="5">
    <source>
        <dbReference type="ARBA" id="ARBA00023136"/>
    </source>
</evidence>
<feature type="transmembrane region" description="Helical" evidence="6">
    <location>
        <begin position="49"/>
        <end position="71"/>
    </location>
</feature>
<name>A0A6L7G9L0_9RHOB</name>
<keyword evidence="8" id="KW-1185">Reference proteome</keyword>
<accession>A0A6L7G9L0</accession>
<reference evidence="7 8" key="1">
    <citation type="submission" date="2019-12" db="EMBL/GenBank/DDBJ databases">
        <authorList>
            <person name="Li M."/>
        </authorList>
    </citation>
    <scope>NUCLEOTIDE SEQUENCE [LARGE SCALE GENOMIC DNA]</scope>
    <source>
        <strain evidence="7 8">GBMRC 2024</strain>
    </source>
</reference>
<keyword evidence="2" id="KW-1003">Cell membrane</keyword>
<sequence length="206" mass="21987">MPNFRSPISLYDAQGLAFGILLTSLGVSFLKACGLVTGQTAGLSVLLSYLLPLNFGVLFLLVSLPFFWLSWVRRGATFTLRTMVAVIGIAVLTPLLSRTITYDHLPPLLAAILAGSCCGVGLIALFRHNASAGGLGILALVIEERTGFKTGWFQMCFDAVIFLLALIFLPLGAVIYSFIGAVVLNAVIAWNFRIHQVQGKAAAEAA</sequence>
<dbReference type="AlphaFoldDB" id="A0A6L7G9L0"/>
<dbReference type="GO" id="GO:0005886">
    <property type="term" value="C:plasma membrane"/>
    <property type="evidence" value="ECO:0007669"/>
    <property type="project" value="UniProtKB-SubCell"/>
</dbReference>
<comment type="subcellular location">
    <subcellularLocation>
        <location evidence="1">Cell membrane</location>
        <topology evidence="1">Multi-pass membrane protein</topology>
    </subcellularLocation>
</comment>
<dbReference type="InterPro" id="IPR003740">
    <property type="entry name" value="YitT"/>
</dbReference>
<evidence type="ECO:0000256" key="4">
    <source>
        <dbReference type="ARBA" id="ARBA00022989"/>
    </source>
</evidence>